<name>A0A0H2VH46_STAES</name>
<sequence length="30" mass="3436">MHRNLVLVKMEPIPHIMIIANQIGIIIEKA</sequence>
<dbReference type="Proteomes" id="UP000001411">
    <property type="component" value="Chromosome"/>
</dbReference>
<proteinExistence type="predicted"/>
<dbReference type="AlphaFoldDB" id="A0A0H2VH46"/>
<evidence type="ECO:0000313" key="1">
    <source>
        <dbReference type="EMBL" id="AAO05240.1"/>
    </source>
</evidence>
<dbReference type="KEGG" id="sep:SE_1641"/>
<dbReference type="HOGENOM" id="CLU_3405607_0_0_9"/>
<gene>
    <name evidence="1" type="ordered locus">SE_1641</name>
</gene>
<organism evidence="1 2">
    <name type="scientific">Staphylococcus epidermidis (strain ATCC 12228 / FDA PCI 1200)</name>
    <dbReference type="NCBI Taxonomy" id="176280"/>
    <lineage>
        <taxon>Bacteria</taxon>
        <taxon>Bacillati</taxon>
        <taxon>Bacillota</taxon>
        <taxon>Bacilli</taxon>
        <taxon>Bacillales</taxon>
        <taxon>Staphylococcaceae</taxon>
        <taxon>Staphylococcus</taxon>
    </lineage>
</organism>
<dbReference type="EMBL" id="AE015929">
    <property type="protein sequence ID" value="AAO05240.1"/>
    <property type="molecule type" value="Genomic_DNA"/>
</dbReference>
<evidence type="ECO:0000313" key="2">
    <source>
        <dbReference type="Proteomes" id="UP000001411"/>
    </source>
</evidence>
<protein>
    <submittedName>
        <fullName evidence="1">Uncharacterized protein</fullName>
    </submittedName>
</protein>
<accession>A0A0H2VH46</accession>
<reference evidence="1 2" key="1">
    <citation type="journal article" date="2003" name="Mol. Microbiol.">
        <title>Genome-based analysis of virulence genes in a non-biofilm-forming Staphylococcus epidermidis strain (ATCC 12228).</title>
        <authorList>
            <person name="Zhang Y.Q."/>
            <person name="Ren S.X."/>
            <person name="Li H.L."/>
            <person name="Wang Y.X."/>
            <person name="Fu G."/>
            <person name="Yang J."/>
            <person name="Qin Z.Q."/>
            <person name="Miao Y.G."/>
            <person name="Wang W.Y."/>
            <person name="Chen R.S."/>
            <person name="Shen Y."/>
            <person name="Chen Z."/>
            <person name="Yuan Z.H."/>
            <person name="Zhao G.P."/>
            <person name="Qu D."/>
            <person name="Danchin A."/>
            <person name="Wen Y.M."/>
        </authorList>
    </citation>
    <scope>NUCLEOTIDE SEQUENCE [LARGE SCALE GENOMIC DNA]</scope>
    <source>
        <strain evidence="2">ATCC 12228 / FDA PCI 1200</strain>
    </source>
</reference>